<dbReference type="AlphaFoldDB" id="A0A5J4T513"/>
<dbReference type="EMBL" id="SNRW01038798">
    <property type="protein sequence ID" value="KAA6353082.1"/>
    <property type="molecule type" value="Genomic_DNA"/>
</dbReference>
<evidence type="ECO:0000313" key="3">
    <source>
        <dbReference type="Proteomes" id="UP000324800"/>
    </source>
</evidence>
<organism evidence="2 3">
    <name type="scientific">Streblomastix strix</name>
    <dbReference type="NCBI Taxonomy" id="222440"/>
    <lineage>
        <taxon>Eukaryota</taxon>
        <taxon>Metamonada</taxon>
        <taxon>Preaxostyla</taxon>
        <taxon>Oxymonadida</taxon>
        <taxon>Streblomastigidae</taxon>
        <taxon>Streblomastix</taxon>
    </lineage>
</organism>
<dbReference type="Proteomes" id="UP000324800">
    <property type="component" value="Unassembled WGS sequence"/>
</dbReference>
<sequence>MTQQRLRKSKSSSEQDEHDDEEEEPIFEEKDLGYVNGVVKFKNISVRNLKKMNVFGKSDPFITFKAVMQFKKYSLNGDTIIWDRSLFDDGFLDVDIDDNVKPWGGDATSTNLSVFQSNIKCSQDVAVKTITNYLTQETTFPWLFDYHHNLFYEFEYAALLAYYDLNIRPSNYHLLNCHPTQYKEITINTPDPIASDIPIGCQLQYDRKRKKLGQSRIRNYTNIMLYLFVIAQ</sequence>
<comment type="caution">
    <text evidence="2">The sequence shown here is derived from an EMBL/GenBank/DDBJ whole genome shotgun (WGS) entry which is preliminary data.</text>
</comment>
<evidence type="ECO:0008006" key="4">
    <source>
        <dbReference type="Google" id="ProtNLM"/>
    </source>
</evidence>
<gene>
    <name evidence="2" type="ORF">EZS28_051391</name>
</gene>
<protein>
    <recommendedName>
        <fullName evidence="4">C2 domain-containing protein</fullName>
    </recommendedName>
</protein>
<evidence type="ECO:0000256" key="1">
    <source>
        <dbReference type="SAM" id="MobiDB-lite"/>
    </source>
</evidence>
<feature type="region of interest" description="Disordered" evidence="1">
    <location>
        <begin position="1"/>
        <end position="26"/>
    </location>
</feature>
<evidence type="ECO:0000313" key="2">
    <source>
        <dbReference type="EMBL" id="KAA6353082.1"/>
    </source>
</evidence>
<reference evidence="2 3" key="1">
    <citation type="submission" date="2019-03" db="EMBL/GenBank/DDBJ databases">
        <title>Single cell metagenomics reveals metabolic interactions within the superorganism composed of flagellate Streblomastix strix and complex community of Bacteroidetes bacteria on its surface.</title>
        <authorList>
            <person name="Treitli S.C."/>
            <person name="Kolisko M."/>
            <person name="Husnik F."/>
            <person name="Keeling P."/>
            <person name="Hampl V."/>
        </authorList>
    </citation>
    <scope>NUCLEOTIDE SEQUENCE [LARGE SCALE GENOMIC DNA]</scope>
    <source>
        <strain evidence="2">ST1C</strain>
    </source>
</reference>
<accession>A0A5J4T513</accession>
<feature type="compositionally biased region" description="Acidic residues" evidence="1">
    <location>
        <begin position="14"/>
        <end position="26"/>
    </location>
</feature>
<feature type="compositionally biased region" description="Basic residues" evidence="1">
    <location>
        <begin position="1"/>
        <end position="10"/>
    </location>
</feature>
<proteinExistence type="predicted"/>
<name>A0A5J4T513_9EUKA</name>